<evidence type="ECO:0000256" key="8">
    <source>
        <dbReference type="ARBA" id="ARBA00023004"/>
    </source>
</evidence>
<evidence type="ECO:0000256" key="7">
    <source>
        <dbReference type="ARBA" id="ARBA00023002"/>
    </source>
</evidence>
<comment type="cofactor">
    <cofactor evidence="1">
        <name>heme</name>
        <dbReference type="ChEBI" id="CHEBI:30413"/>
    </cofactor>
</comment>
<dbReference type="GO" id="GO:0004497">
    <property type="term" value="F:monooxygenase activity"/>
    <property type="evidence" value="ECO:0007669"/>
    <property type="project" value="UniProtKB-KW"/>
</dbReference>
<dbReference type="InterPro" id="IPR036396">
    <property type="entry name" value="Cyt_P450_sf"/>
</dbReference>
<dbReference type="GO" id="GO:0020037">
    <property type="term" value="F:heme binding"/>
    <property type="evidence" value="ECO:0007669"/>
    <property type="project" value="InterPro"/>
</dbReference>
<dbReference type="InterPro" id="IPR050651">
    <property type="entry name" value="Plant_Cytochrome_P450_Monoox"/>
</dbReference>
<evidence type="ECO:0008006" key="13">
    <source>
        <dbReference type="Google" id="ProtNLM"/>
    </source>
</evidence>
<keyword evidence="9" id="KW-0503">Monooxygenase</keyword>
<sequence>MGLVVGKRYYDDDMNGEEEAKQFRELISEIFGNAGTANLKDYLAILRWINDGKLAKKAKELAERTHKLFTRLIDKHQQRKDGLKIADTMINHLLSLQESQPNFYTNDVINGLTMVVL</sequence>
<keyword evidence="7" id="KW-0560">Oxidoreductase</keyword>
<dbReference type="Proteomes" id="UP000027138">
    <property type="component" value="Unassembled WGS sequence"/>
</dbReference>
<dbReference type="SUPFAM" id="SSF48264">
    <property type="entry name" value="Cytochrome P450"/>
    <property type="match status" value="1"/>
</dbReference>
<dbReference type="STRING" id="180498.A0A067JTJ3"/>
<accession>A0A067JTJ3</accession>
<evidence type="ECO:0000313" key="12">
    <source>
        <dbReference type="Proteomes" id="UP000027138"/>
    </source>
</evidence>
<proteinExistence type="predicted"/>
<evidence type="ECO:0000256" key="9">
    <source>
        <dbReference type="ARBA" id="ARBA00023033"/>
    </source>
</evidence>
<keyword evidence="6" id="KW-1133">Transmembrane helix</keyword>
<dbReference type="EMBL" id="KK914929">
    <property type="protein sequence ID" value="KDP26138.1"/>
    <property type="molecule type" value="Genomic_DNA"/>
</dbReference>
<keyword evidence="5" id="KW-0479">Metal-binding</keyword>
<dbReference type="PANTHER" id="PTHR47947:SF26">
    <property type="entry name" value="CYTOCHROME P450"/>
    <property type="match status" value="1"/>
</dbReference>
<protein>
    <recommendedName>
        <fullName evidence="13">Cytochrome P450</fullName>
    </recommendedName>
</protein>
<dbReference type="PANTHER" id="PTHR47947">
    <property type="entry name" value="CYTOCHROME P450 82C3-RELATED"/>
    <property type="match status" value="1"/>
</dbReference>
<reference evidence="11 12" key="1">
    <citation type="journal article" date="2014" name="PLoS ONE">
        <title>Global Analysis of Gene Expression Profiles in Physic Nut (Jatropha curcas L.) Seedlings Exposed to Salt Stress.</title>
        <authorList>
            <person name="Zhang L."/>
            <person name="Zhang C."/>
            <person name="Wu P."/>
            <person name="Chen Y."/>
            <person name="Li M."/>
            <person name="Jiang H."/>
            <person name="Wu G."/>
        </authorList>
    </citation>
    <scope>NUCLEOTIDE SEQUENCE [LARGE SCALE GENOMIC DNA]</scope>
    <source>
        <strain evidence="12">cv. GZQX0401</strain>
        <tissue evidence="11">Young leaves</tissue>
    </source>
</reference>
<dbReference type="OrthoDB" id="1055148at2759"/>
<name>A0A067JTJ3_JATCU</name>
<evidence type="ECO:0000256" key="10">
    <source>
        <dbReference type="ARBA" id="ARBA00023136"/>
    </source>
</evidence>
<evidence type="ECO:0000256" key="6">
    <source>
        <dbReference type="ARBA" id="ARBA00022989"/>
    </source>
</evidence>
<dbReference type="Gene3D" id="1.10.630.10">
    <property type="entry name" value="Cytochrome P450"/>
    <property type="match status" value="1"/>
</dbReference>
<keyword evidence="3" id="KW-0349">Heme</keyword>
<evidence type="ECO:0000256" key="3">
    <source>
        <dbReference type="ARBA" id="ARBA00022617"/>
    </source>
</evidence>
<evidence type="ECO:0000256" key="1">
    <source>
        <dbReference type="ARBA" id="ARBA00001971"/>
    </source>
</evidence>
<gene>
    <name evidence="11" type="ORF">JCGZ_22239</name>
</gene>
<organism evidence="11 12">
    <name type="scientific">Jatropha curcas</name>
    <name type="common">Barbados nut</name>
    <dbReference type="NCBI Taxonomy" id="180498"/>
    <lineage>
        <taxon>Eukaryota</taxon>
        <taxon>Viridiplantae</taxon>
        <taxon>Streptophyta</taxon>
        <taxon>Embryophyta</taxon>
        <taxon>Tracheophyta</taxon>
        <taxon>Spermatophyta</taxon>
        <taxon>Magnoliopsida</taxon>
        <taxon>eudicotyledons</taxon>
        <taxon>Gunneridae</taxon>
        <taxon>Pentapetalae</taxon>
        <taxon>rosids</taxon>
        <taxon>fabids</taxon>
        <taxon>Malpighiales</taxon>
        <taxon>Euphorbiaceae</taxon>
        <taxon>Crotonoideae</taxon>
        <taxon>Jatropheae</taxon>
        <taxon>Jatropha</taxon>
    </lineage>
</organism>
<dbReference type="GO" id="GO:0016020">
    <property type="term" value="C:membrane"/>
    <property type="evidence" value="ECO:0007669"/>
    <property type="project" value="UniProtKB-SubCell"/>
</dbReference>
<keyword evidence="4" id="KW-0812">Transmembrane</keyword>
<dbReference type="AlphaFoldDB" id="A0A067JTJ3"/>
<evidence type="ECO:0000256" key="4">
    <source>
        <dbReference type="ARBA" id="ARBA00022692"/>
    </source>
</evidence>
<comment type="subcellular location">
    <subcellularLocation>
        <location evidence="2">Membrane</location>
    </subcellularLocation>
</comment>
<keyword evidence="12" id="KW-1185">Reference proteome</keyword>
<evidence type="ECO:0000256" key="2">
    <source>
        <dbReference type="ARBA" id="ARBA00004370"/>
    </source>
</evidence>
<evidence type="ECO:0000313" key="11">
    <source>
        <dbReference type="EMBL" id="KDP26138.1"/>
    </source>
</evidence>
<keyword evidence="8" id="KW-0408">Iron</keyword>
<evidence type="ECO:0000256" key="5">
    <source>
        <dbReference type="ARBA" id="ARBA00022723"/>
    </source>
</evidence>
<dbReference type="GO" id="GO:0005506">
    <property type="term" value="F:iron ion binding"/>
    <property type="evidence" value="ECO:0007669"/>
    <property type="project" value="InterPro"/>
</dbReference>
<keyword evidence="10" id="KW-0472">Membrane</keyword>
<dbReference type="GO" id="GO:0016705">
    <property type="term" value="F:oxidoreductase activity, acting on paired donors, with incorporation or reduction of molecular oxygen"/>
    <property type="evidence" value="ECO:0007669"/>
    <property type="project" value="InterPro"/>
</dbReference>